<dbReference type="EMBL" id="BAAALG010000008">
    <property type="protein sequence ID" value="GAA1101710.1"/>
    <property type="molecule type" value="Genomic_DNA"/>
</dbReference>
<comment type="caution">
    <text evidence="4">The sequence shown here is derived from an EMBL/GenBank/DDBJ whole genome shotgun (WGS) entry which is preliminary data.</text>
</comment>
<accession>A0ABP4EH00</accession>
<gene>
    <name evidence="4" type="ORF">GCM10009668_20050</name>
</gene>
<evidence type="ECO:0000256" key="1">
    <source>
        <dbReference type="ARBA" id="ARBA00008416"/>
    </source>
</evidence>
<dbReference type="PANTHER" id="PTHR43212">
    <property type="entry name" value="QUERCETIN 2,3-DIOXYGENASE"/>
    <property type="match status" value="1"/>
</dbReference>
<dbReference type="Proteomes" id="UP001501581">
    <property type="component" value="Unassembled WGS sequence"/>
</dbReference>
<name>A0ABP4EH00_9ACTN</name>
<evidence type="ECO:0000259" key="3">
    <source>
        <dbReference type="Pfam" id="PF02678"/>
    </source>
</evidence>
<dbReference type="InterPro" id="IPR011051">
    <property type="entry name" value="RmlC_Cupin_sf"/>
</dbReference>
<dbReference type="InterPro" id="IPR014710">
    <property type="entry name" value="RmlC-like_jellyroll"/>
</dbReference>
<keyword evidence="5" id="KW-1185">Reference proteome</keyword>
<dbReference type="InterPro" id="IPR012093">
    <property type="entry name" value="Pirin"/>
</dbReference>
<dbReference type="PANTHER" id="PTHR43212:SF3">
    <property type="entry name" value="QUERCETIN 2,3-DIOXYGENASE"/>
    <property type="match status" value="1"/>
</dbReference>
<evidence type="ECO:0000256" key="2">
    <source>
        <dbReference type="RuleBase" id="RU003457"/>
    </source>
</evidence>
<dbReference type="SUPFAM" id="SSF51182">
    <property type="entry name" value="RmlC-like cupins"/>
    <property type="match status" value="1"/>
</dbReference>
<dbReference type="InterPro" id="IPR003829">
    <property type="entry name" value="Pirin_N_dom"/>
</dbReference>
<protein>
    <submittedName>
        <fullName evidence="4">Pirin-like bicupin family protein</fullName>
    </submittedName>
</protein>
<dbReference type="Pfam" id="PF02678">
    <property type="entry name" value="Pirin"/>
    <property type="match status" value="1"/>
</dbReference>
<evidence type="ECO:0000313" key="5">
    <source>
        <dbReference type="Proteomes" id="UP001501581"/>
    </source>
</evidence>
<organism evidence="4 5">
    <name type="scientific">Nocardioides dubius</name>
    <dbReference type="NCBI Taxonomy" id="317019"/>
    <lineage>
        <taxon>Bacteria</taxon>
        <taxon>Bacillati</taxon>
        <taxon>Actinomycetota</taxon>
        <taxon>Actinomycetes</taxon>
        <taxon>Propionibacteriales</taxon>
        <taxon>Nocardioidaceae</taxon>
        <taxon>Nocardioides</taxon>
    </lineage>
</organism>
<feature type="domain" description="Pirin N-terminal" evidence="3">
    <location>
        <begin position="47"/>
        <end position="151"/>
    </location>
</feature>
<dbReference type="Gene3D" id="2.60.120.10">
    <property type="entry name" value="Jelly Rolls"/>
    <property type="match status" value="2"/>
</dbReference>
<reference evidence="5" key="1">
    <citation type="journal article" date="2019" name="Int. J. Syst. Evol. Microbiol.">
        <title>The Global Catalogue of Microorganisms (GCM) 10K type strain sequencing project: providing services to taxonomists for standard genome sequencing and annotation.</title>
        <authorList>
            <consortium name="The Broad Institute Genomics Platform"/>
            <consortium name="The Broad Institute Genome Sequencing Center for Infectious Disease"/>
            <person name="Wu L."/>
            <person name="Ma J."/>
        </authorList>
    </citation>
    <scope>NUCLEOTIDE SEQUENCE [LARGE SCALE GENOMIC DNA]</scope>
    <source>
        <strain evidence="5">JCM 13008</strain>
    </source>
</reference>
<proteinExistence type="inferred from homology"/>
<evidence type="ECO:0000313" key="4">
    <source>
        <dbReference type="EMBL" id="GAA1101710.1"/>
    </source>
</evidence>
<comment type="similarity">
    <text evidence="1 2">Belongs to the pirin family.</text>
</comment>
<sequence length="264" mass="28352">MDTLVCPPKLPRTDHTPRLVRSGLSTFLDRFTLVLILRSGQRTAERVEGRLTRHSFSFGSAYDPDNLRFGLLVCHNDDLLAPGHGYAEHPHSHLEVVTWMLDGALTHQDSRGHRGVLEAGSAQVMSAGDGLRHSETVDPAAGPTRFIQAWVLPDEPGGEPRYSSGAFAPDAQWTPVASGAGHDAAARLGSAGATLWAARPGPGDLLTVPAAAFAHLFLARGSARIHHAQGVTELGEGDAVRLRDEQVEVTAQVASELLLWTFTR</sequence>